<evidence type="ECO:0000256" key="3">
    <source>
        <dbReference type="ARBA" id="ARBA00009225"/>
    </source>
</evidence>
<dbReference type="Pfam" id="PF00349">
    <property type="entry name" value="Hexokinase_1"/>
    <property type="match status" value="2"/>
</dbReference>
<comment type="catalytic activity">
    <reaction evidence="11">
        <text>D-fructose + ATP = D-fructose 6-phosphate + ADP + H(+)</text>
        <dbReference type="Rhea" id="RHEA:16125"/>
        <dbReference type="ChEBI" id="CHEBI:15378"/>
        <dbReference type="ChEBI" id="CHEBI:30616"/>
        <dbReference type="ChEBI" id="CHEBI:37721"/>
        <dbReference type="ChEBI" id="CHEBI:61527"/>
        <dbReference type="ChEBI" id="CHEBI:456216"/>
        <dbReference type="EC" id="2.7.1.1"/>
    </reaction>
    <physiologicalReaction direction="left-to-right" evidence="11">
        <dbReference type="Rhea" id="RHEA:16126"/>
    </physiologicalReaction>
</comment>
<dbReference type="PRINTS" id="PR00475">
    <property type="entry name" value="HEXOKINASE"/>
</dbReference>
<evidence type="ECO:0000256" key="8">
    <source>
        <dbReference type="ARBA" id="ARBA00022840"/>
    </source>
</evidence>
<evidence type="ECO:0000256" key="4">
    <source>
        <dbReference type="ARBA" id="ARBA00012324"/>
    </source>
</evidence>
<comment type="function">
    <text evidence="14">Catalyzes the phosphorylation of various hexoses to hexose 6-phosphate.</text>
</comment>
<evidence type="ECO:0000256" key="7">
    <source>
        <dbReference type="ARBA" id="ARBA00022777"/>
    </source>
</evidence>
<evidence type="ECO:0000256" key="1">
    <source>
        <dbReference type="ARBA" id="ARBA00004888"/>
    </source>
</evidence>
<evidence type="ECO:0000313" key="17">
    <source>
        <dbReference type="Ensembl" id="ENSGWIP00000027303.1"/>
    </source>
</evidence>
<comment type="pathway">
    <text evidence="2">Carbohydrate metabolism; hexose metabolism.</text>
</comment>
<comment type="catalytic activity">
    <reaction evidence="12">
        <text>D-glucose + ATP = D-glucose 6-phosphate + ADP + H(+)</text>
        <dbReference type="Rhea" id="RHEA:17825"/>
        <dbReference type="ChEBI" id="CHEBI:4167"/>
        <dbReference type="ChEBI" id="CHEBI:15378"/>
        <dbReference type="ChEBI" id="CHEBI:30616"/>
        <dbReference type="ChEBI" id="CHEBI:61548"/>
        <dbReference type="ChEBI" id="CHEBI:456216"/>
        <dbReference type="EC" id="2.7.1.1"/>
    </reaction>
    <physiologicalReaction direction="left-to-right" evidence="12">
        <dbReference type="Rhea" id="RHEA:17826"/>
    </physiologicalReaction>
</comment>
<keyword evidence="6" id="KW-0547">Nucleotide-binding</keyword>
<dbReference type="Pfam" id="PF03727">
    <property type="entry name" value="Hexokinase_2"/>
    <property type="match status" value="2"/>
</dbReference>
<feature type="domain" description="Hexokinase C-terminal" evidence="16">
    <location>
        <begin position="192"/>
        <end position="408"/>
    </location>
</feature>
<comment type="similarity">
    <text evidence="3">Belongs to the hexokinase family.</text>
</comment>
<comment type="catalytic activity">
    <reaction evidence="13">
        <text>D-mannose + ATP = D-mannose 6-phosphate + ADP + H(+)</text>
        <dbReference type="Rhea" id="RHEA:11028"/>
        <dbReference type="ChEBI" id="CHEBI:4208"/>
        <dbReference type="ChEBI" id="CHEBI:15378"/>
        <dbReference type="ChEBI" id="CHEBI:30616"/>
        <dbReference type="ChEBI" id="CHEBI:58735"/>
        <dbReference type="ChEBI" id="CHEBI:456216"/>
        <dbReference type="EC" id="2.7.1.1"/>
    </reaction>
    <physiologicalReaction direction="left-to-right" evidence="13">
        <dbReference type="Rhea" id="RHEA:11029"/>
    </physiologicalReaction>
</comment>
<dbReference type="GO" id="GO:0005524">
    <property type="term" value="F:ATP binding"/>
    <property type="evidence" value="ECO:0007669"/>
    <property type="project" value="UniProtKB-KW"/>
</dbReference>
<comment type="pathway">
    <text evidence="1">Carbohydrate degradation; glycolysis; D-glyceraldehyde 3-phosphate and glycerone phosphate from D-glucose: step 1/4.</text>
</comment>
<evidence type="ECO:0000256" key="13">
    <source>
        <dbReference type="ARBA" id="ARBA00050361"/>
    </source>
</evidence>
<dbReference type="Ensembl" id="ENSGWIT00000029806.1">
    <property type="protein sequence ID" value="ENSGWIP00000027303.1"/>
    <property type="gene ID" value="ENSGWIG00000012945.1"/>
</dbReference>
<dbReference type="InterPro" id="IPR022672">
    <property type="entry name" value="Hexokinase_N"/>
</dbReference>
<evidence type="ECO:0000256" key="5">
    <source>
        <dbReference type="ARBA" id="ARBA00022679"/>
    </source>
</evidence>
<keyword evidence="5" id="KW-0808">Transferase</keyword>
<dbReference type="GO" id="GO:0001678">
    <property type="term" value="P:intracellular glucose homeostasis"/>
    <property type="evidence" value="ECO:0007669"/>
    <property type="project" value="InterPro"/>
</dbReference>
<keyword evidence="18" id="KW-1185">Reference proteome</keyword>
<feature type="domain" description="Hexokinase N-terminal" evidence="15">
    <location>
        <begin position="414"/>
        <end position="602"/>
    </location>
</feature>
<dbReference type="InterPro" id="IPR001312">
    <property type="entry name" value="Hexokinase"/>
</dbReference>
<dbReference type="GO" id="GO:0005739">
    <property type="term" value="C:mitochondrion"/>
    <property type="evidence" value="ECO:0007669"/>
    <property type="project" value="TreeGrafter"/>
</dbReference>
<dbReference type="GO" id="GO:0008865">
    <property type="term" value="F:fructokinase activity"/>
    <property type="evidence" value="ECO:0007669"/>
    <property type="project" value="TreeGrafter"/>
</dbReference>
<evidence type="ECO:0000256" key="10">
    <source>
        <dbReference type="ARBA" id="ARBA00044613"/>
    </source>
</evidence>
<organism evidence="17 18">
    <name type="scientific">Gouania willdenowi</name>
    <name type="common">Blunt-snouted clingfish</name>
    <name type="synonym">Lepadogaster willdenowi</name>
    <dbReference type="NCBI Taxonomy" id="441366"/>
    <lineage>
        <taxon>Eukaryota</taxon>
        <taxon>Metazoa</taxon>
        <taxon>Chordata</taxon>
        <taxon>Craniata</taxon>
        <taxon>Vertebrata</taxon>
        <taxon>Euteleostomi</taxon>
        <taxon>Actinopterygii</taxon>
        <taxon>Neopterygii</taxon>
        <taxon>Teleostei</taxon>
        <taxon>Neoteleostei</taxon>
        <taxon>Acanthomorphata</taxon>
        <taxon>Ovalentaria</taxon>
        <taxon>Blenniimorphae</taxon>
        <taxon>Blenniiformes</taxon>
        <taxon>Gobiesocoidei</taxon>
        <taxon>Gobiesocidae</taxon>
        <taxon>Gobiesocinae</taxon>
        <taxon>Gouania</taxon>
    </lineage>
</organism>
<evidence type="ECO:0000256" key="9">
    <source>
        <dbReference type="ARBA" id="ARBA00023152"/>
    </source>
</evidence>
<dbReference type="GO" id="GO:0004340">
    <property type="term" value="F:glucokinase activity"/>
    <property type="evidence" value="ECO:0007669"/>
    <property type="project" value="TreeGrafter"/>
</dbReference>
<protein>
    <recommendedName>
        <fullName evidence="4">hexokinase</fullName>
        <ecNumber evidence="4">2.7.1.1</ecNumber>
    </recommendedName>
</protein>
<reference evidence="17" key="1">
    <citation type="submission" date="2020-06" db="EMBL/GenBank/DDBJ databases">
        <authorList>
            <consortium name="Wellcome Sanger Institute Data Sharing"/>
        </authorList>
    </citation>
    <scope>NUCLEOTIDE SEQUENCE [LARGE SCALE GENOMIC DNA]</scope>
</reference>
<evidence type="ECO:0000256" key="14">
    <source>
        <dbReference type="ARBA" id="ARBA00059457"/>
    </source>
</evidence>
<reference evidence="17" key="2">
    <citation type="submission" date="2025-08" db="UniProtKB">
        <authorList>
            <consortium name="Ensembl"/>
        </authorList>
    </citation>
    <scope>IDENTIFICATION</scope>
</reference>
<accession>A0A8C5EVW9</accession>
<evidence type="ECO:0000256" key="2">
    <source>
        <dbReference type="ARBA" id="ARBA00005028"/>
    </source>
</evidence>
<sequence length="864" mass="94931">MKFKNKLFTRSQDLIKGLGKHSHHKAAVKMLPTFVRSMPDGTEHGDFLALDLGGTNFRVLHVRVLEEEKVVDILGSQTCSISQDIMLGTGEQLFDHIAACLADFISSQNLKGQTLPLGFTFSFSCEQKKIDESILLRWTKGFNCSGVEGRDIVQLLKEAVQRRGDFTIGFVAMVNDTVGTMMSCGYRDQSCEIGLIIGTGTNACYMEEMRNVKRVEGEDGRMCINTEWGGFGDDGTLENIITDINRTIDQTSIKPGVHIFEKMISGMYLGELVRLLLVKLTEQKLLFKGQRSTTLLTAGTFPTKFISEIEEPLSGLENAKRILSSLNVPYDSVDARIVRLVCDTVSSRTARLCAAALATIANRIRVNRGLKHLKTTVGMVRLLAPDCDITFILSQDGSGKGAAMVTAVAQRLALQSHLDLLMKDLIKGLGKHSHHKAAVKMLPTFVRSTPDGTEHGDFLALDLGGTNFRVLHVRVLEEEKVVDILGSQTCSISQDIMLGTGEQLFDHIAACLADFISSQNLKEQTLPLGFTFSFPCEQKKIDESILIRWTKGFNCSGVEGRDIVQLLKEAVQRRGVTGVCDFTIGSVAMVNDTVGTMMSCGYRDQSCEIGLIIGTGTNACYMEEMRNVKRVEGEDGRMCINTEWGGFGDDGTLENIITDIDRTIDQTSIKPGVHIFEKMISGMYLGELVRLLLVKLTEQKLLFKGQRSTTLLTAGTFPTKFISEIEEPLSGLENAKRILSSLNVPYDFVDARIVRLVCDTVSSRSARLCAAALATVANRIRVNRGLKHLKTTVGVDGTVYKKHPNFSDELQAMVRLLAPDCDVTFILSQDGSGKGAAMVTAVAQRLALQSHLLEDSDGDSEEED</sequence>
<keyword evidence="8" id="KW-0067">ATP-binding</keyword>
<dbReference type="PANTHER" id="PTHR19443:SF84">
    <property type="entry name" value="PHOSPHOTRANSFERASE"/>
    <property type="match status" value="1"/>
</dbReference>
<dbReference type="AlphaFoldDB" id="A0A8C5EVW9"/>
<name>A0A8C5EVW9_GOUWI</name>
<evidence type="ECO:0000259" key="15">
    <source>
        <dbReference type="Pfam" id="PF00349"/>
    </source>
</evidence>
<gene>
    <name evidence="17" type="primary">LOC114475965</name>
</gene>
<dbReference type="PROSITE" id="PS51748">
    <property type="entry name" value="HEXOKINASE_2"/>
    <property type="match status" value="2"/>
</dbReference>
<dbReference type="InterPro" id="IPR019807">
    <property type="entry name" value="Hexokinase_BS"/>
</dbReference>
<evidence type="ECO:0000256" key="11">
    <source>
        <dbReference type="ARBA" id="ARBA00047905"/>
    </source>
</evidence>
<keyword evidence="9" id="KW-0324">Glycolysis</keyword>
<dbReference type="GO" id="GO:0005536">
    <property type="term" value="F:D-glucose binding"/>
    <property type="evidence" value="ECO:0007669"/>
    <property type="project" value="InterPro"/>
</dbReference>
<dbReference type="FunFam" id="3.40.367.20:FF:000001">
    <property type="entry name" value="Hexokinase 1"/>
    <property type="match status" value="1"/>
</dbReference>
<evidence type="ECO:0000256" key="6">
    <source>
        <dbReference type="ARBA" id="ARBA00022741"/>
    </source>
</evidence>
<dbReference type="EC" id="2.7.1.1" evidence="4"/>
<dbReference type="PROSITE" id="PS00378">
    <property type="entry name" value="HEXOKINASE_1"/>
    <property type="match status" value="1"/>
</dbReference>
<feature type="domain" description="Hexokinase C-terminal" evidence="16">
    <location>
        <begin position="608"/>
        <end position="842"/>
    </location>
</feature>
<dbReference type="FunFam" id="3.40.367.20:FF:000005">
    <property type="entry name" value="Phosphotransferase"/>
    <property type="match status" value="1"/>
</dbReference>
<evidence type="ECO:0000256" key="12">
    <source>
        <dbReference type="ARBA" id="ARBA00048160"/>
    </source>
</evidence>
<reference evidence="17" key="3">
    <citation type="submission" date="2025-09" db="UniProtKB">
        <authorList>
            <consortium name="Ensembl"/>
        </authorList>
    </citation>
    <scope>IDENTIFICATION</scope>
</reference>
<comment type="catalytic activity">
    <reaction evidence="10">
        <text>a D-hexose + ATP = a D-hexose 6-phosphate + ADP + H(+)</text>
        <dbReference type="Rhea" id="RHEA:22740"/>
        <dbReference type="ChEBI" id="CHEBI:4194"/>
        <dbReference type="ChEBI" id="CHEBI:15378"/>
        <dbReference type="ChEBI" id="CHEBI:30616"/>
        <dbReference type="ChEBI" id="CHEBI:229467"/>
        <dbReference type="ChEBI" id="CHEBI:456216"/>
        <dbReference type="EC" id="2.7.1.1"/>
    </reaction>
    <physiologicalReaction direction="left-to-right" evidence="10">
        <dbReference type="Rhea" id="RHEA:22741"/>
    </physiologicalReaction>
</comment>
<keyword evidence="7" id="KW-0418">Kinase</keyword>
<dbReference type="Proteomes" id="UP000694680">
    <property type="component" value="Chromosome 14"/>
</dbReference>
<dbReference type="GO" id="GO:0005829">
    <property type="term" value="C:cytosol"/>
    <property type="evidence" value="ECO:0007669"/>
    <property type="project" value="TreeGrafter"/>
</dbReference>
<dbReference type="InterPro" id="IPR022673">
    <property type="entry name" value="Hexokinase_C"/>
</dbReference>
<dbReference type="GO" id="GO:0006006">
    <property type="term" value="P:glucose metabolic process"/>
    <property type="evidence" value="ECO:0007669"/>
    <property type="project" value="TreeGrafter"/>
</dbReference>
<dbReference type="UniPathway" id="UPA00109">
    <property type="reaction ID" value="UER00180"/>
</dbReference>
<feature type="domain" description="Hexokinase N-terminal" evidence="15">
    <location>
        <begin position="12"/>
        <end position="186"/>
    </location>
</feature>
<evidence type="ECO:0000313" key="18">
    <source>
        <dbReference type="Proteomes" id="UP000694680"/>
    </source>
</evidence>
<dbReference type="InterPro" id="IPR043129">
    <property type="entry name" value="ATPase_NBD"/>
</dbReference>
<dbReference type="Gene3D" id="3.30.420.40">
    <property type="match status" value="2"/>
</dbReference>
<proteinExistence type="inferred from homology"/>
<dbReference type="PANTHER" id="PTHR19443">
    <property type="entry name" value="HEXOKINASE"/>
    <property type="match status" value="1"/>
</dbReference>
<dbReference type="UniPathway" id="UPA00242"/>
<dbReference type="SUPFAM" id="SSF53067">
    <property type="entry name" value="Actin-like ATPase domain"/>
    <property type="match status" value="4"/>
</dbReference>
<evidence type="ECO:0000259" key="16">
    <source>
        <dbReference type="Pfam" id="PF03727"/>
    </source>
</evidence>
<dbReference type="FunFam" id="3.30.420.40:FF:000095">
    <property type="entry name" value="Phosphotransferase"/>
    <property type="match status" value="2"/>
</dbReference>
<dbReference type="GO" id="GO:0006096">
    <property type="term" value="P:glycolytic process"/>
    <property type="evidence" value="ECO:0007669"/>
    <property type="project" value="UniProtKB-UniPathway"/>
</dbReference>
<dbReference type="Gene3D" id="3.40.367.20">
    <property type="match status" value="2"/>
</dbReference>